<dbReference type="Proteomes" id="UP000528734">
    <property type="component" value="Unassembled WGS sequence"/>
</dbReference>
<proteinExistence type="predicted"/>
<dbReference type="EMBL" id="JAAVLW010000011">
    <property type="protein sequence ID" value="NOJ50373.1"/>
    <property type="molecule type" value="Genomic_DNA"/>
</dbReference>
<name>A0A7Y4H9X0_9BRAD</name>
<keyword evidence="2" id="KW-1185">Reference proteome</keyword>
<reference evidence="1 2" key="1">
    <citation type="submission" date="2020-03" db="EMBL/GenBank/DDBJ databases">
        <title>Bradyrhizobium diversity isolated from nodules of Muelleranthus trifoliolatus.</title>
        <authorList>
            <person name="Klepa M."/>
            <person name="Helene L."/>
            <person name="Hungria M."/>
        </authorList>
    </citation>
    <scope>NUCLEOTIDE SEQUENCE [LARGE SCALE GENOMIC DNA]</scope>
    <source>
        <strain evidence="1 2">WSM 1744</strain>
    </source>
</reference>
<dbReference type="AlphaFoldDB" id="A0A7Y4H9X0"/>
<organism evidence="1 2">
    <name type="scientific">Bradyrhizobium archetypum</name>
    <dbReference type="NCBI Taxonomy" id="2721160"/>
    <lineage>
        <taxon>Bacteria</taxon>
        <taxon>Pseudomonadati</taxon>
        <taxon>Pseudomonadota</taxon>
        <taxon>Alphaproteobacteria</taxon>
        <taxon>Hyphomicrobiales</taxon>
        <taxon>Nitrobacteraceae</taxon>
        <taxon>Bradyrhizobium</taxon>
    </lineage>
</organism>
<sequence length="154" mass="16618">MSAKLRIKTKGIEIEWEGEVEFLKSEVPDLIASIIQAIGGAGNDENADEVPTTSQTKTFTTASAAAKMQAGSGPELFKIALAKLQISDGIEPASRDKIHDEMKNAARFYNPNMGKNLTQTIEGLLSRGEINEPSSGNYALSHAAYEKFVEKLSS</sequence>
<comment type="caution">
    <text evidence="1">The sequence shown here is derived from an EMBL/GenBank/DDBJ whole genome shotgun (WGS) entry which is preliminary data.</text>
</comment>
<evidence type="ECO:0000313" key="2">
    <source>
        <dbReference type="Proteomes" id="UP000528734"/>
    </source>
</evidence>
<gene>
    <name evidence="1" type="ORF">HCN50_29750</name>
</gene>
<dbReference type="RefSeq" id="WP_171713418.1">
    <property type="nucleotide sequence ID" value="NZ_JAAVLW010000011.1"/>
</dbReference>
<accession>A0A7Y4H9X0</accession>
<protein>
    <submittedName>
        <fullName evidence="1">Uncharacterized protein</fullName>
    </submittedName>
</protein>
<evidence type="ECO:0000313" key="1">
    <source>
        <dbReference type="EMBL" id="NOJ50373.1"/>
    </source>
</evidence>